<dbReference type="OrthoDB" id="115213at2"/>
<protein>
    <submittedName>
        <fullName evidence="2">Uncharacterized conserved protein YdhG, YjbR/CyaY-like superfamily, DUF1801 family</fullName>
    </submittedName>
</protein>
<dbReference type="Pfam" id="PF08818">
    <property type="entry name" value="DUF1801"/>
    <property type="match status" value="1"/>
</dbReference>
<proteinExistence type="predicted"/>
<name>A0A521CNE8_9SPHI</name>
<dbReference type="SUPFAM" id="SSF159888">
    <property type="entry name" value="YdhG-like"/>
    <property type="match status" value="1"/>
</dbReference>
<gene>
    <name evidence="2" type="ORF">SAMN06265348_10473</name>
</gene>
<dbReference type="EMBL" id="FXTN01000004">
    <property type="protein sequence ID" value="SMO60966.1"/>
    <property type="molecule type" value="Genomic_DNA"/>
</dbReference>
<evidence type="ECO:0000259" key="1">
    <source>
        <dbReference type="Pfam" id="PF08818"/>
    </source>
</evidence>
<dbReference type="AlphaFoldDB" id="A0A521CNE8"/>
<accession>A0A521CNE8</accession>
<dbReference type="Gene3D" id="3.90.1150.200">
    <property type="match status" value="1"/>
</dbReference>
<feature type="domain" description="YdhG-like" evidence="1">
    <location>
        <begin position="27"/>
        <end position="115"/>
    </location>
</feature>
<keyword evidence="3" id="KW-1185">Reference proteome</keyword>
<organism evidence="2 3">
    <name type="scientific">Pedobacter westerhofensis</name>
    <dbReference type="NCBI Taxonomy" id="425512"/>
    <lineage>
        <taxon>Bacteria</taxon>
        <taxon>Pseudomonadati</taxon>
        <taxon>Bacteroidota</taxon>
        <taxon>Sphingobacteriia</taxon>
        <taxon>Sphingobacteriales</taxon>
        <taxon>Sphingobacteriaceae</taxon>
        <taxon>Pedobacter</taxon>
    </lineage>
</organism>
<evidence type="ECO:0000313" key="2">
    <source>
        <dbReference type="EMBL" id="SMO60966.1"/>
    </source>
</evidence>
<evidence type="ECO:0000313" key="3">
    <source>
        <dbReference type="Proteomes" id="UP000320300"/>
    </source>
</evidence>
<dbReference type="Proteomes" id="UP000320300">
    <property type="component" value="Unassembled WGS sequence"/>
</dbReference>
<dbReference type="InterPro" id="IPR014922">
    <property type="entry name" value="YdhG-like"/>
</dbReference>
<dbReference type="RefSeq" id="WP_142527786.1">
    <property type="nucleotide sequence ID" value="NZ_CBCSJO010000001.1"/>
</dbReference>
<sequence length="125" mass="14058">MMTPDQLKPKNIDEYIAAFPKETQVLLSSLRKTIGEAAPEAEEAISYLMPTYKLKGNLVHFAGYQHHIGFYPGSGMTDHFKEELSGYKTGKGSVQFPIGMPMPLDLVKEIVRFRVKENLAKAKKK</sequence>
<reference evidence="2 3" key="1">
    <citation type="submission" date="2017-05" db="EMBL/GenBank/DDBJ databases">
        <authorList>
            <person name="Varghese N."/>
            <person name="Submissions S."/>
        </authorList>
    </citation>
    <scope>NUCLEOTIDE SEQUENCE [LARGE SCALE GENOMIC DNA]</scope>
    <source>
        <strain evidence="2 3">DSM 19036</strain>
    </source>
</reference>